<feature type="region of interest" description="Disordered" evidence="1">
    <location>
        <begin position="35"/>
        <end position="57"/>
    </location>
</feature>
<protein>
    <submittedName>
        <fullName evidence="2">Uncharacterized protein</fullName>
    </submittedName>
</protein>
<proteinExistence type="predicted"/>
<evidence type="ECO:0000313" key="2">
    <source>
        <dbReference type="EMBL" id="JAE27240.1"/>
    </source>
</evidence>
<reference evidence="2" key="1">
    <citation type="submission" date="2014-09" db="EMBL/GenBank/DDBJ databases">
        <authorList>
            <person name="Magalhaes I.L.F."/>
            <person name="Oliveira U."/>
            <person name="Santos F.R."/>
            <person name="Vidigal T.H.D.A."/>
            <person name="Brescovit A.D."/>
            <person name="Santos A.J."/>
        </authorList>
    </citation>
    <scope>NUCLEOTIDE SEQUENCE</scope>
    <source>
        <tissue evidence="2">Shoot tissue taken approximately 20 cm above the soil surface</tissue>
    </source>
</reference>
<accession>A0A0A9GQ21</accession>
<evidence type="ECO:0000256" key="1">
    <source>
        <dbReference type="SAM" id="MobiDB-lite"/>
    </source>
</evidence>
<feature type="compositionally biased region" description="Polar residues" evidence="1">
    <location>
        <begin position="36"/>
        <end position="46"/>
    </location>
</feature>
<name>A0A0A9GQ21_ARUDO</name>
<organism evidence="2">
    <name type="scientific">Arundo donax</name>
    <name type="common">Giant reed</name>
    <name type="synonym">Donax arundinaceus</name>
    <dbReference type="NCBI Taxonomy" id="35708"/>
    <lineage>
        <taxon>Eukaryota</taxon>
        <taxon>Viridiplantae</taxon>
        <taxon>Streptophyta</taxon>
        <taxon>Embryophyta</taxon>
        <taxon>Tracheophyta</taxon>
        <taxon>Spermatophyta</taxon>
        <taxon>Magnoliopsida</taxon>
        <taxon>Liliopsida</taxon>
        <taxon>Poales</taxon>
        <taxon>Poaceae</taxon>
        <taxon>PACMAD clade</taxon>
        <taxon>Arundinoideae</taxon>
        <taxon>Arundineae</taxon>
        <taxon>Arundo</taxon>
    </lineage>
</organism>
<sequence>MQEILGSQSPDALLPDLRPWFGFCLSQCRRYLDDSTIPTNPLKNQPNPLPFRDSHLR</sequence>
<dbReference type="AlphaFoldDB" id="A0A0A9GQ21"/>
<reference evidence="2" key="2">
    <citation type="journal article" date="2015" name="Data Brief">
        <title>Shoot transcriptome of the giant reed, Arundo donax.</title>
        <authorList>
            <person name="Barrero R.A."/>
            <person name="Guerrero F.D."/>
            <person name="Moolhuijzen P."/>
            <person name="Goolsby J.A."/>
            <person name="Tidwell J."/>
            <person name="Bellgard S.E."/>
            <person name="Bellgard M.I."/>
        </authorList>
    </citation>
    <scope>NUCLEOTIDE SEQUENCE</scope>
    <source>
        <tissue evidence="2">Shoot tissue taken approximately 20 cm above the soil surface</tissue>
    </source>
</reference>
<dbReference type="EMBL" id="GBRH01170656">
    <property type="protein sequence ID" value="JAE27240.1"/>
    <property type="molecule type" value="Transcribed_RNA"/>
</dbReference>